<dbReference type="PANTHER" id="PTHR22966">
    <property type="entry name" value="2-AMINOETHANETHIOL DIOXYGENASE"/>
    <property type="match status" value="1"/>
</dbReference>
<organism evidence="9 10">
    <name type="scientific">Apostasia shenzhenica</name>
    <dbReference type="NCBI Taxonomy" id="1088818"/>
    <lineage>
        <taxon>Eukaryota</taxon>
        <taxon>Viridiplantae</taxon>
        <taxon>Streptophyta</taxon>
        <taxon>Embryophyta</taxon>
        <taxon>Tracheophyta</taxon>
        <taxon>Spermatophyta</taxon>
        <taxon>Magnoliopsida</taxon>
        <taxon>Liliopsida</taxon>
        <taxon>Asparagales</taxon>
        <taxon>Orchidaceae</taxon>
        <taxon>Apostasioideae</taxon>
        <taxon>Apostasia</taxon>
    </lineage>
</organism>
<dbReference type="OrthoDB" id="271433at2759"/>
<reference evidence="9 10" key="1">
    <citation type="journal article" date="2017" name="Nature">
        <title>The Apostasia genome and the evolution of orchids.</title>
        <authorList>
            <person name="Zhang G.Q."/>
            <person name="Liu K.W."/>
            <person name="Li Z."/>
            <person name="Lohaus R."/>
            <person name="Hsiao Y.Y."/>
            <person name="Niu S.C."/>
            <person name="Wang J.Y."/>
            <person name="Lin Y.C."/>
            <person name="Xu Q."/>
            <person name="Chen L.J."/>
            <person name="Yoshida K."/>
            <person name="Fujiwara S."/>
            <person name="Wang Z.W."/>
            <person name="Zhang Y.Q."/>
            <person name="Mitsuda N."/>
            <person name="Wang M."/>
            <person name="Liu G.H."/>
            <person name="Pecoraro L."/>
            <person name="Huang H.X."/>
            <person name="Xiao X.J."/>
            <person name="Lin M."/>
            <person name="Wu X.Y."/>
            <person name="Wu W.L."/>
            <person name="Chen Y.Y."/>
            <person name="Chang S.B."/>
            <person name="Sakamoto S."/>
            <person name="Ohme-Takagi M."/>
            <person name="Yagi M."/>
            <person name="Zeng S.J."/>
            <person name="Shen C.Y."/>
            <person name="Yeh C.M."/>
            <person name="Luo Y.B."/>
            <person name="Tsai W.C."/>
            <person name="Van de Peer Y."/>
            <person name="Liu Z.J."/>
        </authorList>
    </citation>
    <scope>NUCLEOTIDE SEQUENCE [LARGE SCALE GENOMIC DNA]</scope>
    <source>
        <strain evidence="10">cv. Shenzhen</strain>
        <tissue evidence="9">Stem</tissue>
    </source>
</reference>
<dbReference type="STRING" id="1088818.A0A2H9ZWH8"/>
<dbReference type="InterPro" id="IPR011051">
    <property type="entry name" value="RmlC_Cupin_sf"/>
</dbReference>
<keyword evidence="5 9" id="KW-0560">Oxidoreductase</keyword>
<dbReference type="EC" id="1.13.11.20" evidence="3"/>
<comment type="catalytic activity">
    <reaction evidence="7">
        <text>L-cysteine + O2 = 3-sulfino-L-alanine + H(+)</text>
        <dbReference type="Rhea" id="RHEA:20441"/>
        <dbReference type="ChEBI" id="CHEBI:15378"/>
        <dbReference type="ChEBI" id="CHEBI:15379"/>
        <dbReference type="ChEBI" id="CHEBI:35235"/>
        <dbReference type="ChEBI" id="CHEBI:61085"/>
        <dbReference type="EC" id="1.13.11.20"/>
    </reaction>
    <physiologicalReaction direction="left-to-right" evidence="7">
        <dbReference type="Rhea" id="RHEA:20442"/>
    </physiologicalReaction>
</comment>
<comment type="similarity">
    <text evidence="2">Belongs to the cysteine dioxygenase family.</text>
</comment>
<dbReference type="GO" id="GO:0017172">
    <property type="term" value="F:cysteine dioxygenase activity"/>
    <property type="evidence" value="ECO:0007669"/>
    <property type="project" value="UniProtKB-EC"/>
</dbReference>
<sequence length="278" mass="30775">MRLERELTRKPSSAELAPEKSSPPSKKGKRRHRRPEPMPTTVQRLFDTCKRVFADGIAGFVPPPDDVSCIRSILDNMKPSDVGVSPKLPYFRKIDNDGPPIITYLHVYECPQFSIGIFCLPPSAVIPLHNHPGMTVFSKLLLGSMHIKSYDWVVVAQESSEPSSAALPTGKRLAEVKTDEVFTAPCDTSILYPASGGNMHCFTAKTACVVLDVLGPPYSIPERNCSYYYDYPYAKYASESPVDLGEDEGYAWLEERIGSPEEFVVVGAKYQGPKILEG</sequence>
<feature type="region of interest" description="Disordered" evidence="8">
    <location>
        <begin position="1"/>
        <end position="40"/>
    </location>
</feature>
<evidence type="ECO:0000256" key="2">
    <source>
        <dbReference type="ARBA" id="ARBA00006622"/>
    </source>
</evidence>
<dbReference type="GO" id="GO:0070483">
    <property type="term" value="P:detection of hypoxia"/>
    <property type="evidence" value="ECO:0007669"/>
    <property type="project" value="UniProtKB-ARBA"/>
</dbReference>
<dbReference type="PANTHER" id="PTHR22966:SF1">
    <property type="entry name" value="PLANT CYSTEINE OXIDASE 1"/>
    <property type="match status" value="1"/>
</dbReference>
<accession>A0A2H9ZWH8</accession>
<evidence type="ECO:0000256" key="4">
    <source>
        <dbReference type="ARBA" id="ARBA00022723"/>
    </source>
</evidence>
<proteinExistence type="inferred from homology"/>
<dbReference type="InterPro" id="IPR012864">
    <property type="entry name" value="PCO/ADO"/>
</dbReference>
<keyword evidence="6" id="KW-0408">Iron</keyword>
<dbReference type="Proteomes" id="UP000236161">
    <property type="component" value="Unassembled WGS sequence"/>
</dbReference>
<evidence type="ECO:0000256" key="8">
    <source>
        <dbReference type="SAM" id="MobiDB-lite"/>
    </source>
</evidence>
<evidence type="ECO:0000256" key="5">
    <source>
        <dbReference type="ARBA" id="ARBA00023002"/>
    </source>
</evidence>
<keyword evidence="9" id="KW-0223">Dioxygenase</keyword>
<dbReference type="InterPro" id="IPR014710">
    <property type="entry name" value="RmlC-like_jellyroll"/>
</dbReference>
<dbReference type="EMBL" id="KZ453122">
    <property type="protein sequence ID" value="PKA47634.1"/>
    <property type="molecule type" value="Genomic_DNA"/>
</dbReference>
<keyword evidence="10" id="KW-1185">Reference proteome</keyword>
<keyword evidence="4" id="KW-0479">Metal-binding</keyword>
<evidence type="ECO:0000313" key="9">
    <source>
        <dbReference type="EMBL" id="PKA47634.1"/>
    </source>
</evidence>
<dbReference type="SUPFAM" id="SSF51182">
    <property type="entry name" value="RmlC-like cupins"/>
    <property type="match status" value="1"/>
</dbReference>
<dbReference type="CDD" id="cd20289">
    <property type="entry name" value="cupin_ADO"/>
    <property type="match status" value="1"/>
</dbReference>
<dbReference type="GO" id="GO:0046872">
    <property type="term" value="F:metal ion binding"/>
    <property type="evidence" value="ECO:0007669"/>
    <property type="project" value="UniProtKB-KW"/>
</dbReference>
<protein>
    <recommendedName>
        <fullName evidence="3">cysteine dioxygenase</fullName>
        <ecNumber evidence="3">1.13.11.20</ecNumber>
    </recommendedName>
</protein>
<name>A0A2H9ZWH8_9ASPA</name>
<evidence type="ECO:0000313" key="10">
    <source>
        <dbReference type="Proteomes" id="UP000236161"/>
    </source>
</evidence>
<evidence type="ECO:0000256" key="6">
    <source>
        <dbReference type="ARBA" id="ARBA00023004"/>
    </source>
</evidence>
<dbReference type="Pfam" id="PF07847">
    <property type="entry name" value="PCO_ADO"/>
    <property type="match status" value="1"/>
</dbReference>
<dbReference type="AlphaFoldDB" id="A0A2H9ZWH8"/>
<evidence type="ECO:0000256" key="1">
    <source>
        <dbReference type="ARBA" id="ARBA00001954"/>
    </source>
</evidence>
<feature type="compositionally biased region" description="Low complexity" evidence="8">
    <location>
        <begin position="11"/>
        <end position="25"/>
    </location>
</feature>
<comment type="cofactor">
    <cofactor evidence="1">
        <name>Fe(2+)</name>
        <dbReference type="ChEBI" id="CHEBI:29033"/>
    </cofactor>
</comment>
<evidence type="ECO:0000256" key="7">
    <source>
        <dbReference type="ARBA" id="ARBA00024284"/>
    </source>
</evidence>
<gene>
    <name evidence="9" type="ORF">AXF42_Ash014830</name>
</gene>
<evidence type="ECO:0000256" key="3">
    <source>
        <dbReference type="ARBA" id="ARBA00013133"/>
    </source>
</evidence>
<dbReference type="Gene3D" id="2.60.120.10">
    <property type="entry name" value="Jelly Rolls"/>
    <property type="match status" value="1"/>
</dbReference>